<gene>
    <name evidence="2" type="ORF">KDK_13350</name>
</gene>
<keyword evidence="1" id="KW-1133">Transmembrane helix</keyword>
<protein>
    <submittedName>
        <fullName evidence="2">Uncharacterized protein</fullName>
    </submittedName>
</protein>
<keyword evidence="1" id="KW-0812">Transmembrane</keyword>
<evidence type="ECO:0000256" key="1">
    <source>
        <dbReference type="SAM" id="Phobius"/>
    </source>
</evidence>
<feature type="transmembrane region" description="Helical" evidence="1">
    <location>
        <begin position="7"/>
        <end position="24"/>
    </location>
</feature>
<sequence>MQNPDSKWAMLGIVCFLFGLLTLFTGYGGLSALIDICGFVSLIMYLRTLSNQTEE</sequence>
<keyword evidence="1" id="KW-0472">Membrane</keyword>
<dbReference type="EMBL" id="BIFS01000001">
    <property type="protein sequence ID" value="GCE17535.1"/>
    <property type="molecule type" value="Genomic_DNA"/>
</dbReference>
<keyword evidence="3" id="KW-1185">Reference proteome</keyword>
<evidence type="ECO:0000313" key="3">
    <source>
        <dbReference type="Proteomes" id="UP000287188"/>
    </source>
</evidence>
<dbReference type="AlphaFoldDB" id="A0A402AEL8"/>
<organism evidence="2 3">
    <name type="scientific">Dictyobacter kobayashii</name>
    <dbReference type="NCBI Taxonomy" id="2014872"/>
    <lineage>
        <taxon>Bacteria</taxon>
        <taxon>Bacillati</taxon>
        <taxon>Chloroflexota</taxon>
        <taxon>Ktedonobacteria</taxon>
        <taxon>Ktedonobacterales</taxon>
        <taxon>Dictyobacteraceae</taxon>
        <taxon>Dictyobacter</taxon>
    </lineage>
</organism>
<reference evidence="3" key="1">
    <citation type="submission" date="2018-12" db="EMBL/GenBank/DDBJ databases">
        <title>Tengunoibacter tsumagoiensis gen. nov., sp. nov., Dictyobacter kobayashii sp. nov., D. alpinus sp. nov., and D. joshuensis sp. nov. and description of Dictyobacteraceae fam. nov. within the order Ktedonobacterales isolated from Tengu-no-mugimeshi.</title>
        <authorList>
            <person name="Wang C.M."/>
            <person name="Zheng Y."/>
            <person name="Sakai Y."/>
            <person name="Toyoda A."/>
            <person name="Minakuchi Y."/>
            <person name="Abe K."/>
            <person name="Yokota A."/>
            <person name="Yabe S."/>
        </authorList>
    </citation>
    <scope>NUCLEOTIDE SEQUENCE [LARGE SCALE GENOMIC DNA]</scope>
    <source>
        <strain evidence="3">Uno11</strain>
    </source>
</reference>
<dbReference type="Proteomes" id="UP000287188">
    <property type="component" value="Unassembled WGS sequence"/>
</dbReference>
<proteinExistence type="predicted"/>
<evidence type="ECO:0000313" key="2">
    <source>
        <dbReference type="EMBL" id="GCE17535.1"/>
    </source>
</evidence>
<name>A0A402AEL8_9CHLR</name>
<comment type="caution">
    <text evidence="2">The sequence shown here is derived from an EMBL/GenBank/DDBJ whole genome shotgun (WGS) entry which is preliminary data.</text>
</comment>
<accession>A0A402AEL8</accession>